<dbReference type="AlphaFoldDB" id="A0A4U9WKJ7"/>
<evidence type="ECO:0000313" key="1">
    <source>
        <dbReference type="EMBL" id="VTR59739.1"/>
    </source>
</evidence>
<proteinExistence type="predicted"/>
<sequence length="62" mass="6830">MGYFVFHNDQWWLVNEGISGLLSLPDKTPVAIGDKLALNDGVQFVLSTEEGGRLVVVQLVEN</sequence>
<reference evidence="1" key="1">
    <citation type="submission" date="2019-05" db="EMBL/GenBank/DDBJ databases">
        <authorList>
            <consortium name="Pathogen Informatics"/>
        </authorList>
    </citation>
    <scope>NUCLEOTIDE SEQUENCE [LARGE SCALE GENOMIC DNA]</scope>
    <source>
        <strain evidence="1">NCTC12965</strain>
    </source>
</reference>
<gene>
    <name evidence="1" type="ORF">NCTC12965_08231</name>
</gene>
<name>A0A4U9WKJ7_SERFO</name>
<dbReference type="EMBL" id="CABEEZ010000163">
    <property type="protein sequence ID" value="VTR59739.1"/>
    <property type="molecule type" value="Genomic_DNA"/>
</dbReference>
<accession>A0A4U9WKJ7</accession>
<organism evidence="1">
    <name type="scientific">Serratia fonticola</name>
    <dbReference type="NCBI Taxonomy" id="47917"/>
    <lineage>
        <taxon>Bacteria</taxon>
        <taxon>Pseudomonadati</taxon>
        <taxon>Pseudomonadota</taxon>
        <taxon>Gammaproteobacteria</taxon>
        <taxon>Enterobacterales</taxon>
        <taxon>Yersiniaceae</taxon>
        <taxon>Serratia</taxon>
    </lineage>
</organism>
<protein>
    <submittedName>
        <fullName evidence="1">Uncharacterized protein</fullName>
    </submittedName>
</protein>